<reference evidence="3" key="1">
    <citation type="submission" date="2019-04" db="EMBL/GenBank/DDBJ databases">
        <title>Evolution of Biomass-Degrading Anaerobic Consortia Revealed by Metagenomics.</title>
        <authorList>
            <person name="Peng X."/>
        </authorList>
    </citation>
    <scope>NUCLEOTIDE SEQUENCE</scope>
    <source>
        <strain evidence="3">SIG66</strain>
    </source>
</reference>
<evidence type="ECO:0000313" key="4">
    <source>
        <dbReference type="Proteomes" id="UP000725649"/>
    </source>
</evidence>
<dbReference type="GO" id="GO:0015562">
    <property type="term" value="F:efflux transmembrane transporter activity"/>
    <property type="evidence" value="ECO:0007669"/>
    <property type="project" value="TreeGrafter"/>
</dbReference>
<dbReference type="Proteomes" id="UP000725649">
    <property type="component" value="Unassembled WGS sequence"/>
</dbReference>
<dbReference type="EMBL" id="SUVG01000005">
    <property type="protein sequence ID" value="MBE6421416.1"/>
    <property type="molecule type" value="Genomic_DNA"/>
</dbReference>
<sequence>MKKKSWKKWLFRLVYLLVAAAILWAGWFFGVKPLIAKIKGDVITPQDIETVKKDKIELFFKTSGTITAKQDEKVTAKPSGILKAVYVKEGDFVKEGQEVGLIKPGRNEFEDYKPMPILSTATGTVVKCHADSMDYDKDISERDLSLPRLGTFLNGSYDNADNATCFLRVVNMDTLVIPMYVTERQVLKLSNNMPVDIKIPALGDKAPPLKGKITHISSQIEKSGSRWSDSKGFLVLVELPRNKQNILLGVNANVSIVLEKKEDVLVIPAVSLFEKQGKSYVFKYLGNNKTEKVEIETGLANDTLVEVTKGLQEGEKILNTLPYGESW</sequence>
<dbReference type="PANTHER" id="PTHR30469">
    <property type="entry name" value="MULTIDRUG RESISTANCE PROTEIN MDTA"/>
    <property type="match status" value="1"/>
</dbReference>
<keyword evidence="1" id="KW-1133">Transmembrane helix</keyword>
<protein>
    <recommendedName>
        <fullName evidence="2">Multidrug resistance protein MdtA-like C-terminal permuted SH3 domain-containing protein</fullName>
    </recommendedName>
</protein>
<dbReference type="GO" id="GO:1990281">
    <property type="term" value="C:efflux pump complex"/>
    <property type="evidence" value="ECO:0007669"/>
    <property type="project" value="TreeGrafter"/>
</dbReference>
<dbReference type="SUPFAM" id="SSF111369">
    <property type="entry name" value="HlyD-like secretion proteins"/>
    <property type="match status" value="1"/>
</dbReference>
<keyword evidence="1" id="KW-0472">Membrane</keyword>
<evidence type="ECO:0000313" key="3">
    <source>
        <dbReference type="EMBL" id="MBE6421416.1"/>
    </source>
</evidence>
<organism evidence="3 4">
    <name type="scientific">Candidatus Avelusimicrobium gallicola</name>
    <dbReference type="NCBI Taxonomy" id="2562704"/>
    <lineage>
        <taxon>Bacteria</taxon>
        <taxon>Pseudomonadati</taxon>
        <taxon>Elusimicrobiota</taxon>
        <taxon>Elusimicrobia</taxon>
        <taxon>Elusimicrobiales</taxon>
        <taxon>Elusimicrobiaceae</taxon>
        <taxon>Candidatus Avelusimicrobium</taxon>
    </lineage>
</organism>
<accession>A0A928DQQ5</accession>
<dbReference type="Gene3D" id="2.40.420.20">
    <property type="match status" value="1"/>
</dbReference>
<dbReference type="InterPro" id="IPR058627">
    <property type="entry name" value="MdtA-like_C"/>
</dbReference>
<evidence type="ECO:0000256" key="1">
    <source>
        <dbReference type="SAM" id="Phobius"/>
    </source>
</evidence>
<comment type="caution">
    <text evidence="3">The sequence shown here is derived from an EMBL/GenBank/DDBJ whole genome shotgun (WGS) entry which is preliminary data.</text>
</comment>
<feature type="domain" description="Multidrug resistance protein MdtA-like C-terminal permuted SH3" evidence="2">
    <location>
        <begin position="263"/>
        <end position="317"/>
    </location>
</feature>
<name>A0A928DQQ5_9BACT</name>
<proteinExistence type="predicted"/>
<dbReference type="AlphaFoldDB" id="A0A928DQQ5"/>
<dbReference type="Pfam" id="PF25967">
    <property type="entry name" value="RND-MFP_C"/>
    <property type="match status" value="1"/>
</dbReference>
<evidence type="ECO:0000259" key="2">
    <source>
        <dbReference type="Pfam" id="PF25967"/>
    </source>
</evidence>
<dbReference type="Gene3D" id="2.40.30.170">
    <property type="match status" value="1"/>
</dbReference>
<dbReference type="Gene3D" id="2.40.50.100">
    <property type="match status" value="1"/>
</dbReference>
<dbReference type="PANTHER" id="PTHR30469:SF33">
    <property type="entry name" value="SLR1207 PROTEIN"/>
    <property type="match status" value="1"/>
</dbReference>
<feature type="transmembrane region" description="Helical" evidence="1">
    <location>
        <begin position="9"/>
        <end position="29"/>
    </location>
</feature>
<keyword evidence="1" id="KW-0812">Transmembrane</keyword>
<gene>
    <name evidence="3" type="ORF">E7027_04725</name>
</gene>